<proteinExistence type="predicted"/>
<protein>
    <recommendedName>
        <fullName evidence="1">YdhG-like domain-containing protein</fullName>
    </recommendedName>
</protein>
<organism evidence="2 3">
    <name type="scientific">Flavobacterium terrigena</name>
    <dbReference type="NCBI Taxonomy" id="402734"/>
    <lineage>
        <taxon>Bacteria</taxon>
        <taxon>Pseudomonadati</taxon>
        <taxon>Bacteroidota</taxon>
        <taxon>Flavobacteriia</taxon>
        <taxon>Flavobacteriales</taxon>
        <taxon>Flavobacteriaceae</taxon>
        <taxon>Flavobacterium</taxon>
    </lineage>
</organism>
<dbReference type="STRING" id="402734.SAMN05660918_2381"/>
<gene>
    <name evidence="2" type="ORF">SAMN05660918_2381</name>
</gene>
<reference evidence="3" key="1">
    <citation type="submission" date="2016-10" db="EMBL/GenBank/DDBJ databases">
        <authorList>
            <person name="Varghese N."/>
            <person name="Submissions S."/>
        </authorList>
    </citation>
    <scope>NUCLEOTIDE SEQUENCE [LARGE SCALE GENOMIC DNA]</scope>
    <source>
        <strain evidence="3">DSM 17934</strain>
    </source>
</reference>
<dbReference type="EMBL" id="FNYA01000006">
    <property type="protein sequence ID" value="SEJ10485.1"/>
    <property type="molecule type" value="Genomic_DNA"/>
</dbReference>
<name>A0A1H6WDU3_9FLAO</name>
<keyword evidence="3" id="KW-1185">Reference proteome</keyword>
<evidence type="ECO:0000259" key="1">
    <source>
        <dbReference type="Pfam" id="PF08818"/>
    </source>
</evidence>
<dbReference type="Pfam" id="PF08818">
    <property type="entry name" value="DUF1801"/>
    <property type="match status" value="1"/>
</dbReference>
<feature type="domain" description="YdhG-like" evidence="1">
    <location>
        <begin position="23"/>
        <end position="135"/>
    </location>
</feature>
<evidence type="ECO:0000313" key="2">
    <source>
        <dbReference type="EMBL" id="SEJ10485.1"/>
    </source>
</evidence>
<dbReference type="AlphaFoldDB" id="A0A1H6WDU3"/>
<dbReference type="InterPro" id="IPR014922">
    <property type="entry name" value="YdhG-like"/>
</dbReference>
<sequence>MTSDAKNPEEYINSLPEDRKIYMEKLRNVILKNLPKGFQEGMGYGMMGYSVPHSIYPNGYHCKPSDPLPFMGFASQKNSINFYHMGIYANKELYDWFVGEYPKHSTRKLDMGKSCMRFKKFEEIPFDLIGELVTKVSVEDWIATYESAFTKKK</sequence>
<dbReference type="SUPFAM" id="SSF159888">
    <property type="entry name" value="YdhG-like"/>
    <property type="match status" value="1"/>
</dbReference>
<evidence type="ECO:0000313" key="3">
    <source>
        <dbReference type="Proteomes" id="UP000199702"/>
    </source>
</evidence>
<dbReference type="Proteomes" id="UP000199702">
    <property type="component" value="Unassembled WGS sequence"/>
</dbReference>
<dbReference type="RefSeq" id="WP_091313684.1">
    <property type="nucleotide sequence ID" value="NZ_CBCSJU010000001.1"/>
</dbReference>
<accession>A0A1H6WDU3</accession>
<dbReference type="Gene3D" id="3.90.1150.200">
    <property type="match status" value="1"/>
</dbReference>
<dbReference type="OrthoDB" id="9813231at2"/>